<reference evidence="2" key="1">
    <citation type="submission" date="2020-07" db="EMBL/GenBank/DDBJ databases">
        <title>The High-quality genome of the commercially important snow crab, Chionoecetes opilio.</title>
        <authorList>
            <person name="Jeong J.-H."/>
            <person name="Ryu S."/>
        </authorList>
    </citation>
    <scope>NUCLEOTIDE SEQUENCE</scope>
    <source>
        <strain evidence="2">MADBK_172401_WGS</strain>
        <tissue evidence="2">Digestive gland</tissue>
    </source>
</reference>
<feature type="compositionally biased region" description="Basic and acidic residues" evidence="1">
    <location>
        <begin position="216"/>
        <end position="225"/>
    </location>
</feature>
<dbReference type="Proteomes" id="UP000770661">
    <property type="component" value="Unassembled WGS sequence"/>
</dbReference>
<gene>
    <name evidence="2" type="ORF">GWK47_033758</name>
</gene>
<evidence type="ECO:0000313" key="2">
    <source>
        <dbReference type="EMBL" id="KAG0727844.1"/>
    </source>
</evidence>
<sequence length="225" mass="25535">MSVKHIEYLKVNDSKLLVVEIRPVKCLLDTPSGPTHSDKWMEHSHWKELHHILKDIVDEYEEQRNTQSVKCNLPKCKSDETLQIGYMFRNLPSCWCSPYFLTPRSRCTWTQEDVDGSGKLQDKGGNFEDLVACGEMLVISVLLRDPAEQSTDAALSPNPSTTHQAHLNKKLIKALDNTIEYTNSISDYFTSSGASGKKGAAKGVSSARRRRKKRSPTREKYVKQH</sequence>
<accession>A0A8J4YV68</accession>
<protein>
    <submittedName>
        <fullName evidence="2">Uncharacterized protein</fullName>
    </submittedName>
</protein>
<dbReference type="OrthoDB" id="6382611at2759"/>
<feature type="compositionally biased region" description="Low complexity" evidence="1">
    <location>
        <begin position="191"/>
        <end position="206"/>
    </location>
</feature>
<dbReference type="EMBL" id="JACEEZ010002922">
    <property type="protein sequence ID" value="KAG0727844.1"/>
    <property type="molecule type" value="Genomic_DNA"/>
</dbReference>
<keyword evidence="3" id="KW-1185">Reference proteome</keyword>
<organism evidence="2 3">
    <name type="scientific">Chionoecetes opilio</name>
    <name type="common">Atlantic snow crab</name>
    <name type="synonym">Cancer opilio</name>
    <dbReference type="NCBI Taxonomy" id="41210"/>
    <lineage>
        <taxon>Eukaryota</taxon>
        <taxon>Metazoa</taxon>
        <taxon>Ecdysozoa</taxon>
        <taxon>Arthropoda</taxon>
        <taxon>Crustacea</taxon>
        <taxon>Multicrustacea</taxon>
        <taxon>Malacostraca</taxon>
        <taxon>Eumalacostraca</taxon>
        <taxon>Eucarida</taxon>
        <taxon>Decapoda</taxon>
        <taxon>Pleocyemata</taxon>
        <taxon>Brachyura</taxon>
        <taxon>Eubrachyura</taxon>
        <taxon>Majoidea</taxon>
        <taxon>Majidae</taxon>
        <taxon>Chionoecetes</taxon>
    </lineage>
</organism>
<dbReference type="AlphaFoldDB" id="A0A8J4YV68"/>
<evidence type="ECO:0000256" key="1">
    <source>
        <dbReference type="SAM" id="MobiDB-lite"/>
    </source>
</evidence>
<evidence type="ECO:0000313" key="3">
    <source>
        <dbReference type="Proteomes" id="UP000770661"/>
    </source>
</evidence>
<proteinExistence type="predicted"/>
<comment type="caution">
    <text evidence="2">The sequence shown here is derived from an EMBL/GenBank/DDBJ whole genome shotgun (WGS) entry which is preliminary data.</text>
</comment>
<name>A0A8J4YV68_CHIOP</name>
<feature type="region of interest" description="Disordered" evidence="1">
    <location>
        <begin position="188"/>
        <end position="225"/>
    </location>
</feature>